<dbReference type="GO" id="GO:0005524">
    <property type="term" value="F:ATP binding"/>
    <property type="evidence" value="ECO:0007669"/>
    <property type="project" value="UniProtKB-KW"/>
</dbReference>
<keyword evidence="2" id="KW-0547">Nucleotide-binding</keyword>
<dbReference type="InterPro" id="IPR017871">
    <property type="entry name" value="ABC_transporter-like_CS"/>
</dbReference>
<sequence length="222" mass="23741">MPLLEALGVGKRYDARWVLRDLDLAVAPGERVALLGPSGCGKTTLLNLLGGLDRPDEGRTLFRGEDLAAAAPARLARLRRECLGTVFQFFHLVPTLTARENVELPLQLLGWARPALEARVAELMEAVDLGGRASAWPREMSGGEMQRVAVARALAARPALLLADEPTGNLDSASGERVLDLLAALTEREGAALVMVTHSDAAASICHRVVRMKDGRILDGAP</sequence>
<dbReference type="GO" id="GO:0098796">
    <property type="term" value="C:membrane protein complex"/>
    <property type="evidence" value="ECO:0007669"/>
    <property type="project" value="UniProtKB-ARBA"/>
</dbReference>
<reference evidence="7" key="1">
    <citation type="journal article" date="2023" name="Int. J. Syst. Evol. Microbiol.">
        <title>Mesoterricola silvestris gen. nov., sp. nov., Mesoterricola sediminis sp. nov., Geothrix oryzae sp. nov., Geothrix edaphica sp. nov., Geothrix rubra sp. nov., and Geothrix limicola sp. nov., six novel members of Acidobacteriota isolated from soils.</title>
        <authorList>
            <person name="Itoh H."/>
            <person name="Sugisawa Y."/>
            <person name="Mise K."/>
            <person name="Xu Z."/>
            <person name="Kuniyasu M."/>
            <person name="Ushijima N."/>
            <person name="Kawano K."/>
            <person name="Kobayashi E."/>
            <person name="Shiratori Y."/>
            <person name="Masuda Y."/>
            <person name="Senoo K."/>
        </authorList>
    </citation>
    <scope>NUCLEOTIDE SEQUENCE [LARGE SCALE GENOMIC DNA]</scope>
    <source>
        <strain evidence="7">W79</strain>
    </source>
</reference>
<dbReference type="InterPro" id="IPR027417">
    <property type="entry name" value="P-loop_NTPase"/>
</dbReference>
<dbReference type="EMBL" id="AP027080">
    <property type="protein sequence ID" value="BDU72006.1"/>
    <property type="molecule type" value="Genomic_DNA"/>
</dbReference>
<evidence type="ECO:0000256" key="4">
    <source>
        <dbReference type="ARBA" id="ARBA00038388"/>
    </source>
</evidence>
<dbReference type="GO" id="GO:0022857">
    <property type="term" value="F:transmembrane transporter activity"/>
    <property type="evidence" value="ECO:0007669"/>
    <property type="project" value="TreeGrafter"/>
</dbReference>
<evidence type="ECO:0000313" key="7">
    <source>
        <dbReference type="Proteomes" id="UP001238179"/>
    </source>
</evidence>
<feature type="domain" description="ABC transporter" evidence="5">
    <location>
        <begin position="4"/>
        <end position="222"/>
    </location>
</feature>
<dbReference type="GO" id="GO:0016887">
    <property type="term" value="F:ATP hydrolysis activity"/>
    <property type="evidence" value="ECO:0007669"/>
    <property type="project" value="InterPro"/>
</dbReference>
<dbReference type="GO" id="GO:0005886">
    <property type="term" value="C:plasma membrane"/>
    <property type="evidence" value="ECO:0007669"/>
    <property type="project" value="TreeGrafter"/>
</dbReference>
<evidence type="ECO:0000256" key="2">
    <source>
        <dbReference type="ARBA" id="ARBA00022741"/>
    </source>
</evidence>
<accession>A0AA48K892</accession>
<gene>
    <name evidence="6" type="ORF">METEAL_11800</name>
</gene>
<evidence type="ECO:0000256" key="3">
    <source>
        <dbReference type="ARBA" id="ARBA00022840"/>
    </source>
</evidence>
<evidence type="ECO:0000259" key="5">
    <source>
        <dbReference type="PROSITE" id="PS50893"/>
    </source>
</evidence>
<comment type="similarity">
    <text evidence="4">Belongs to the ABC transporter superfamily. Macrolide exporter (TC 3.A.1.122) family.</text>
</comment>
<dbReference type="InterPro" id="IPR003439">
    <property type="entry name" value="ABC_transporter-like_ATP-bd"/>
</dbReference>
<keyword evidence="3" id="KW-0067">ATP-binding</keyword>
<dbReference type="InterPro" id="IPR015854">
    <property type="entry name" value="ABC_transpr_LolD-like"/>
</dbReference>
<keyword evidence="7" id="KW-1185">Reference proteome</keyword>
<dbReference type="PROSITE" id="PS50893">
    <property type="entry name" value="ABC_TRANSPORTER_2"/>
    <property type="match status" value="1"/>
</dbReference>
<dbReference type="InterPro" id="IPR003593">
    <property type="entry name" value="AAA+_ATPase"/>
</dbReference>
<evidence type="ECO:0000256" key="1">
    <source>
        <dbReference type="ARBA" id="ARBA00022448"/>
    </source>
</evidence>
<dbReference type="Gene3D" id="3.40.50.300">
    <property type="entry name" value="P-loop containing nucleotide triphosphate hydrolases"/>
    <property type="match status" value="1"/>
</dbReference>
<dbReference type="PANTHER" id="PTHR24220">
    <property type="entry name" value="IMPORT ATP-BINDING PROTEIN"/>
    <property type="match status" value="1"/>
</dbReference>
<dbReference type="AlphaFoldDB" id="A0AA48K892"/>
<organism evidence="6 7">
    <name type="scientific">Mesoterricola silvestris</name>
    <dbReference type="NCBI Taxonomy" id="2927979"/>
    <lineage>
        <taxon>Bacteria</taxon>
        <taxon>Pseudomonadati</taxon>
        <taxon>Acidobacteriota</taxon>
        <taxon>Holophagae</taxon>
        <taxon>Holophagales</taxon>
        <taxon>Holophagaceae</taxon>
        <taxon>Mesoterricola</taxon>
    </lineage>
</organism>
<dbReference type="Pfam" id="PF00005">
    <property type="entry name" value="ABC_tran"/>
    <property type="match status" value="1"/>
</dbReference>
<dbReference type="RefSeq" id="WP_316414908.1">
    <property type="nucleotide sequence ID" value="NZ_AP027080.1"/>
</dbReference>
<dbReference type="PROSITE" id="PS00211">
    <property type="entry name" value="ABC_TRANSPORTER_1"/>
    <property type="match status" value="1"/>
</dbReference>
<name>A0AA48K892_9BACT</name>
<dbReference type="PANTHER" id="PTHR24220:SF659">
    <property type="entry name" value="TRANSPORTER, PUTATIVE-RELATED"/>
    <property type="match status" value="1"/>
</dbReference>
<dbReference type="SMART" id="SM00382">
    <property type="entry name" value="AAA"/>
    <property type="match status" value="1"/>
</dbReference>
<dbReference type="FunFam" id="3.40.50.300:FF:000032">
    <property type="entry name" value="Export ABC transporter ATP-binding protein"/>
    <property type="match status" value="1"/>
</dbReference>
<keyword evidence="1" id="KW-0813">Transport</keyword>
<dbReference type="Proteomes" id="UP001238179">
    <property type="component" value="Chromosome"/>
</dbReference>
<dbReference type="KEGG" id="msil:METEAL_11800"/>
<protein>
    <submittedName>
        <fullName evidence="6">ABC transporter</fullName>
    </submittedName>
</protein>
<dbReference type="SUPFAM" id="SSF52540">
    <property type="entry name" value="P-loop containing nucleoside triphosphate hydrolases"/>
    <property type="match status" value="1"/>
</dbReference>
<evidence type="ECO:0000313" key="6">
    <source>
        <dbReference type="EMBL" id="BDU72006.1"/>
    </source>
</evidence>
<proteinExistence type="inferred from homology"/>